<feature type="domain" description="RES" evidence="1">
    <location>
        <begin position="80"/>
        <end position="206"/>
    </location>
</feature>
<keyword evidence="3" id="KW-1185">Reference proteome</keyword>
<evidence type="ECO:0000313" key="3">
    <source>
        <dbReference type="Proteomes" id="UP000292298"/>
    </source>
</evidence>
<sequence>MRLEDAPQRHEHWTPAYRVVSSRFPPVTLFDRVTDPADLEAVQDLEGLTNPRLRDEIGDITLVPQSERVVGHGSTPIMAAFTHRPADGSRFTDGSFGVYYCATSTATAIRETVYHRERFMRRSDEPPQMLEMRLYEAELIADLIDIEGAPDVAALCDPHSYTAAQAFGLEARQSGEDGIRYPSVRDPEGVCAAVFRPRCLVPPAIQTQHYGYHWDGQTITDVIKLSESGVQPHPGDG</sequence>
<reference evidence="2 3" key="1">
    <citation type="submission" date="2019-02" db="EMBL/GenBank/DDBJ databases">
        <title>Genomic Encyclopedia of Type Strains, Phase IV (KMG-IV): sequencing the most valuable type-strain genomes for metagenomic binning, comparative biology and taxonomic classification.</title>
        <authorList>
            <person name="Goeker M."/>
        </authorList>
    </citation>
    <scope>NUCLEOTIDE SEQUENCE [LARGE SCALE GENOMIC DNA]</scope>
    <source>
        <strain evidence="2 3">DSM 21056</strain>
    </source>
</reference>
<protein>
    <submittedName>
        <fullName evidence="2">RES domain-containing protein</fullName>
    </submittedName>
</protein>
<proteinExistence type="predicted"/>
<dbReference type="RefSeq" id="WP_239016259.1">
    <property type="nucleotide sequence ID" value="NZ_SHLI01000001.1"/>
</dbReference>
<evidence type="ECO:0000259" key="1">
    <source>
        <dbReference type="SMART" id="SM00953"/>
    </source>
</evidence>
<dbReference type="EMBL" id="SHLI01000001">
    <property type="protein sequence ID" value="RZU99623.1"/>
    <property type="molecule type" value="Genomic_DNA"/>
</dbReference>
<dbReference type="Pfam" id="PF08808">
    <property type="entry name" value="RES"/>
    <property type="match status" value="1"/>
</dbReference>
<gene>
    <name evidence="2" type="ORF">EV698_1917</name>
</gene>
<organism evidence="2 3">
    <name type="scientific">Spiribacter vilamensis</name>
    <dbReference type="NCBI Taxonomy" id="531306"/>
    <lineage>
        <taxon>Bacteria</taxon>
        <taxon>Pseudomonadati</taxon>
        <taxon>Pseudomonadota</taxon>
        <taxon>Gammaproteobacteria</taxon>
        <taxon>Chromatiales</taxon>
        <taxon>Ectothiorhodospiraceae</taxon>
        <taxon>Spiribacter</taxon>
    </lineage>
</organism>
<dbReference type="AlphaFoldDB" id="A0A4Q8D2N4"/>
<accession>A0A4Q8D2N4</accession>
<dbReference type="InterPro" id="IPR014914">
    <property type="entry name" value="RES_dom"/>
</dbReference>
<name>A0A4Q8D2N4_9GAMM</name>
<evidence type="ECO:0000313" key="2">
    <source>
        <dbReference type="EMBL" id="RZU99623.1"/>
    </source>
</evidence>
<comment type="caution">
    <text evidence="2">The sequence shown here is derived from an EMBL/GenBank/DDBJ whole genome shotgun (WGS) entry which is preliminary data.</text>
</comment>
<dbReference type="SMART" id="SM00953">
    <property type="entry name" value="RES"/>
    <property type="match status" value="1"/>
</dbReference>
<dbReference type="Proteomes" id="UP000292298">
    <property type="component" value="Unassembled WGS sequence"/>
</dbReference>